<protein>
    <submittedName>
        <fullName evidence="2">PD-(D/E)XK nuclease family transposase</fullName>
    </submittedName>
</protein>
<evidence type="ECO:0000313" key="5">
    <source>
        <dbReference type="Proteomes" id="UP000481964"/>
    </source>
</evidence>
<evidence type="ECO:0000313" key="3">
    <source>
        <dbReference type="EMBL" id="MSC57792.1"/>
    </source>
</evidence>
<reference evidence="2 4" key="1">
    <citation type="submission" date="2015-09" db="EMBL/GenBank/DDBJ databases">
        <authorList>
            <consortium name="Pathogen Informatics"/>
        </authorList>
    </citation>
    <scope>NUCLEOTIDE SEQUENCE [LARGE SCALE GENOMIC DNA]</scope>
    <source>
        <strain evidence="2 4">2789STDY5834875</strain>
    </source>
</reference>
<dbReference type="EMBL" id="CZBU01000002">
    <property type="protein sequence ID" value="CUQ76639.1"/>
    <property type="molecule type" value="Genomic_DNA"/>
</dbReference>
<sequence>MGNLKEYSKEIKETAANLRIIDDALFRLMGEKPGVCEEILRTLLDMPHLQVVKVSVQSVVQSFQREITLDALCMTQDGRYCNVEVQKGNSNDDIRRTRFHAAALTAKYTPKGADFKNVPDVTIVYISEYDVLKNNQTVTHVTRCMKNDESYVPVKDGEDIIFANTCVNDGSDKSELLQLMLNKEAFYNDKFPQISNAISYFKETEGGQSEMCKIVEDYAKEYAKNSIQEAIEAKKLADEAKKLADEAKKLAEEEKQKAEEEKQKAEEEKQKAEEEKRKAEEAESRAGKAIERNYRLIVNILSGRTYEEAADMLGISIEDVKEAEAAIKAIDK</sequence>
<proteinExistence type="predicted"/>
<name>A0A174YVC7_9FIRM</name>
<dbReference type="OrthoDB" id="9811201at2"/>
<feature type="region of interest" description="Disordered" evidence="1">
    <location>
        <begin position="252"/>
        <end position="285"/>
    </location>
</feature>
<accession>A0A174YVC7</accession>
<evidence type="ECO:0000256" key="1">
    <source>
        <dbReference type="SAM" id="MobiDB-lite"/>
    </source>
</evidence>
<dbReference type="Proteomes" id="UP000095621">
    <property type="component" value="Unassembled WGS sequence"/>
</dbReference>
<organism evidence="2 4">
    <name type="scientific">Lachnospira eligens</name>
    <dbReference type="NCBI Taxonomy" id="39485"/>
    <lineage>
        <taxon>Bacteria</taxon>
        <taxon>Bacillati</taxon>
        <taxon>Bacillota</taxon>
        <taxon>Clostridia</taxon>
        <taxon>Lachnospirales</taxon>
        <taxon>Lachnospiraceae</taxon>
        <taxon>Lachnospira</taxon>
    </lineage>
</organism>
<gene>
    <name evidence="2" type="ORF">ERS852490_01171</name>
    <name evidence="3" type="ORF">GKE48_10115</name>
</gene>
<dbReference type="Proteomes" id="UP000481964">
    <property type="component" value="Unassembled WGS sequence"/>
</dbReference>
<reference evidence="3 5" key="2">
    <citation type="journal article" date="2019" name="Nat. Med.">
        <title>A library of human gut bacterial isolates paired with longitudinal multiomics data enables mechanistic microbiome research.</title>
        <authorList>
            <person name="Poyet M."/>
            <person name="Groussin M."/>
            <person name="Gibbons S.M."/>
            <person name="Avila-Pacheco J."/>
            <person name="Jiang X."/>
            <person name="Kearney S.M."/>
            <person name="Perrotta A.R."/>
            <person name="Berdy B."/>
            <person name="Zhao S."/>
            <person name="Lieberman T.D."/>
            <person name="Swanson P.K."/>
            <person name="Smith M."/>
            <person name="Roesemann S."/>
            <person name="Alexander J.E."/>
            <person name="Rich S.A."/>
            <person name="Livny J."/>
            <person name="Vlamakis H."/>
            <person name="Clish C."/>
            <person name="Bullock K."/>
            <person name="Deik A."/>
            <person name="Scott J."/>
            <person name="Pierce K.A."/>
            <person name="Xavier R.J."/>
            <person name="Alm E.J."/>
        </authorList>
    </citation>
    <scope>NUCLEOTIDE SEQUENCE [LARGE SCALE GENOMIC DNA]</scope>
    <source>
        <strain evidence="3 5">BIOML-A1</strain>
    </source>
</reference>
<dbReference type="EMBL" id="WKRD01000007">
    <property type="protein sequence ID" value="MSC57792.1"/>
    <property type="molecule type" value="Genomic_DNA"/>
</dbReference>
<evidence type="ECO:0000313" key="4">
    <source>
        <dbReference type="Proteomes" id="UP000095621"/>
    </source>
</evidence>
<dbReference type="AlphaFoldDB" id="A0A174YVC7"/>
<evidence type="ECO:0000313" key="2">
    <source>
        <dbReference type="EMBL" id="CUQ76639.1"/>
    </source>
</evidence>
<dbReference type="RefSeq" id="WP_055215286.1">
    <property type="nucleotide sequence ID" value="NZ_CZBU01000002.1"/>
</dbReference>